<name>A0A7J7IZ99_BUGNE</name>
<dbReference type="EMBL" id="VXIV02003247">
    <property type="protein sequence ID" value="KAF6019243.1"/>
    <property type="molecule type" value="Genomic_DNA"/>
</dbReference>
<dbReference type="GO" id="GO:0005737">
    <property type="term" value="C:cytoplasm"/>
    <property type="evidence" value="ECO:0007669"/>
    <property type="project" value="UniProtKB-SubCell"/>
</dbReference>
<proteinExistence type="inferred from homology"/>
<accession>A0A7J7IZ99</accession>
<dbReference type="EC" id="1.1.1.153" evidence="3"/>
<comment type="similarity">
    <text evidence="2">Belongs to the sepiapterin reductase family.</text>
</comment>
<comment type="caution">
    <text evidence="8">The sequence shown here is derived from an EMBL/GenBank/DDBJ whole genome shotgun (WGS) entry which is preliminary data.</text>
</comment>
<evidence type="ECO:0000256" key="5">
    <source>
        <dbReference type="ARBA" id="ARBA00022490"/>
    </source>
</evidence>
<dbReference type="InterPro" id="IPR002347">
    <property type="entry name" value="SDR_fam"/>
</dbReference>
<comment type="subcellular location">
    <subcellularLocation>
        <location evidence="1">Cytoplasm</location>
    </subcellularLocation>
</comment>
<evidence type="ECO:0000256" key="1">
    <source>
        <dbReference type="ARBA" id="ARBA00004496"/>
    </source>
</evidence>
<dbReference type="NCBIfam" id="TIGR01500">
    <property type="entry name" value="sepiapter_red"/>
    <property type="match status" value="1"/>
</dbReference>
<keyword evidence="9" id="KW-1185">Reference proteome</keyword>
<dbReference type="Proteomes" id="UP000593567">
    <property type="component" value="Unassembled WGS sequence"/>
</dbReference>
<dbReference type="Pfam" id="PF00106">
    <property type="entry name" value="adh_short"/>
    <property type="match status" value="1"/>
</dbReference>
<keyword evidence="5" id="KW-0963">Cytoplasm</keyword>
<dbReference type="Gene3D" id="3.40.50.720">
    <property type="entry name" value="NAD(P)-binding Rossmann-like Domain"/>
    <property type="match status" value="1"/>
</dbReference>
<dbReference type="InterPro" id="IPR036291">
    <property type="entry name" value="NAD(P)-bd_dom_sf"/>
</dbReference>
<sequence>MGIFDLPICAIVTGANRGFGRELCFVISSELPANSTLVLLGRNRDALESEKKELASKTPSINILIFHNFECNRLDTQSLLQFFNDHDNLFKDLSSLLLVHNAGSVGDPSQSCVDLGLPQVTDYMNINFNSMVATNSIVLNKFASCKHKTVINLSSLLALQPSKSLSLYCSCKAARDMFFKILAIEQPLCRVLSYAPGPMETAMFNQIRNESFDDELKKMFQDMVPVNMTDSAKKLMALLKEDRFTSGDHVDYFDF</sequence>
<evidence type="ECO:0000256" key="3">
    <source>
        <dbReference type="ARBA" id="ARBA00013075"/>
    </source>
</evidence>
<dbReference type="AlphaFoldDB" id="A0A7J7IZ99"/>
<protein>
    <recommendedName>
        <fullName evidence="4">Sepiapterin reductase</fullName>
        <ecNumber evidence="3">1.1.1.153</ecNumber>
    </recommendedName>
</protein>
<dbReference type="SUPFAM" id="SSF51735">
    <property type="entry name" value="NAD(P)-binding Rossmann-fold domains"/>
    <property type="match status" value="1"/>
</dbReference>
<dbReference type="InterPro" id="IPR051721">
    <property type="entry name" value="Biopterin_syn/organic_redct"/>
</dbReference>
<evidence type="ECO:0000256" key="7">
    <source>
        <dbReference type="ARBA" id="ARBA00023002"/>
    </source>
</evidence>
<dbReference type="GO" id="GO:0004757">
    <property type="term" value="F:sepiapterin reductase (NADP+) activity"/>
    <property type="evidence" value="ECO:0007669"/>
    <property type="project" value="UniProtKB-EC"/>
</dbReference>
<evidence type="ECO:0000256" key="2">
    <source>
        <dbReference type="ARBA" id="ARBA00010483"/>
    </source>
</evidence>
<evidence type="ECO:0000313" key="8">
    <source>
        <dbReference type="EMBL" id="KAF6019243.1"/>
    </source>
</evidence>
<dbReference type="PRINTS" id="PR00081">
    <property type="entry name" value="GDHRDH"/>
</dbReference>
<dbReference type="InterPro" id="IPR006393">
    <property type="entry name" value="Sepiapterin_red"/>
</dbReference>
<gene>
    <name evidence="8" type="ORF">EB796_022446</name>
</gene>
<evidence type="ECO:0000256" key="6">
    <source>
        <dbReference type="ARBA" id="ARBA00022857"/>
    </source>
</evidence>
<evidence type="ECO:0000313" key="9">
    <source>
        <dbReference type="Proteomes" id="UP000593567"/>
    </source>
</evidence>
<reference evidence="8" key="1">
    <citation type="submission" date="2020-06" db="EMBL/GenBank/DDBJ databases">
        <title>Draft genome of Bugula neritina, a colonial animal packing powerful symbionts and potential medicines.</title>
        <authorList>
            <person name="Rayko M."/>
        </authorList>
    </citation>
    <scope>NUCLEOTIDE SEQUENCE [LARGE SCALE GENOMIC DNA]</scope>
    <source>
        <strain evidence="8">Kwan_BN1</strain>
    </source>
</reference>
<dbReference type="PANTHER" id="PTHR44085">
    <property type="entry name" value="SEPIAPTERIN REDUCTASE"/>
    <property type="match status" value="1"/>
</dbReference>
<dbReference type="PANTHER" id="PTHR44085:SF2">
    <property type="entry name" value="SEPIAPTERIN REDUCTASE"/>
    <property type="match status" value="1"/>
</dbReference>
<keyword evidence="7" id="KW-0560">Oxidoreductase</keyword>
<evidence type="ECO:0000256" key="4">
    <source>
        <dbReference type="ARBA" id="ARBA00019170"/>
    </source>
</evidence>
<organism evidence="8 9">
    <name type="scientific">Bugula neritina</name>
    <name type="common">Brown bryozoan</name>
    <name type="synonym">Sertularia neritina</name>
    <dbReference type="NCBI Taxonomy" id="10212"/>
    <lineage>
        <taxon>Eukaryota</taxon>
        <taxon>Metazoa</taxon>
        <taxon>Spiralia</taxon>
        <taxon>Lophotrochozoa</taxon>
        <taxon>Bryozoa</taxon>
        <taxon>Gymnolaemata</taxon>
        <taxon>Cheilostomatida</taxon>
        <taxon>Flustrina</taxon>
        <taxon>Buguloidea</taxon>
        <taxon>Bugulidae</taxon>
        <taxon>Bugula</taxon>
    </lineage>
</organism>
<dbReference type="OrthoDB" id="153074at2759"/>
<dbReference type="GO" id="GO:0006729">
    <property type="term" value="P:tetrahydrobiopterin biosynthetic process"/>
    <property type="evidence" value="ECO:0007669"/>
    <property type="project" value="InterPro"/>
</dbReference>
<keyword evidence="6" id="KW-0521">NADP</keyword>